<organism evidence="1 2">
    <name type="scientific">Leucocoprinus birnbaumii</name>
    <dbReference type="NCBI Taxonomy" id="56174"/>
    <lineage>
        <taxon>Eukaryota</taxon>
        <taxon>Fungi</taxon>
        <taxon>Dikarya</taxon>
        <taxon>Basidiomycota</taxon>
        <taxon>Agaricomycotina</taxon>
        <taxon>Agaricomycetes</taxon>
        <taxon>Agaricomycetidae</taxon>
        <taxon>Agaricales</taxon>
        <taxon>Agaricineae</taxon>
        <taxon>Agaricaceae</taxon>
        <taxon>Leucocoprinus</taxon>
    </lineage>
</organism>
<evidence type="ECO:0000313" key="1">
    <source>
        <dbReference type="EMBL" id="KAJ3557342.1"/>
    </source>
</evidence>
<gene>
    <name evidence="1" type="ORF">NP233_g11767</name>
</gene>
<reference evidence="1" key="1">
    <citation type="submission" date="2022-07" db="EMBL/GenBank/DDBJ databases">
        <title>Genome Sequence of Leucocoprinus birnbaumii.</title>
        <authorList>
            <person name="Buettner E."/>
        </authorList>
    </citation>
    <scope>NUCLEOTIDE SEQUENCE</scope>
    <source>
        <strain evidence="1">VT141</strain>
    </source>
</reference>
<sequence>MTPSVQDHAGYGSFRNAAALRKASNEKSENVSDPSVGHCATMGSELHPSILELLTQNSWIGDHWVRVSGPVPGDAPSISVSHCELNGRDLNTMPPVLTFPSPHLSDHCNSTTIPNHFHSPTPFGDQTSTNPPDTNVDQHETFPAMLEDRVSSETIFSIHRFRKYYGTVKVDLQYRQTPPTPLNSPELKLLDLDNEDDVLPDGLIRLHQISELDYPGLYHKARLESYYRGKVLFIQEFGKGVVAFMEMPDEEAK</sequence>
<comment type="caution">
    <text evidence="1">The sequence shown here is derived from an EMBL/GenBank/DDBJ whole genome shotgun (WGS) entry which is preliminary data.</text>
</comment>
<name>A0AAD5VFS3_9AGAR</name>
<proteinExistence type="predicted"/>
<evidence type="ECO:0000313" key="2">
    <source>
        <dbReference type="Proteomes" id="UP001213000"/>
    </source>
</evidence>
<dbReference type="EMBL" id="JANIEX010001492">
    <property type="protein sequence ID" value="KAJ3557342.1"/>
    <property type="molecule type" value="Genomic_DNA"/>
</dbReference>
<keyword evidence="2" id="KW-1185">Reference proteome</keyword>
<dbReference type="AlphaFoldDB" id="A0AAD5VFS3"/>
<accession>A0AAD5VFS3</accession>
<dbReference type="Proteomes" id="UP001213000">
    <property type="component" value="Unassembled WGS sequence"/>
</dbReference>
<protein>
    <submittedName>
        <fullName evidence="1">Uncharacterized protein</fullName>
    </submittedName>
</protein>